<evidence type="ECO:0000313" key="2">
    <source>
        <dbReference type="Proteomes" id="UP000054007"/>
    </source>
</evidence>
<evidence type="ECO:0000313" key="1">
    <source>
        <dbReference type="EMBL" id="KIY64310.1"/>
    </source>
</evidence>
<sequence length="213" mass="24307">MGQPWRSTARQLLDIVKLMNGGDDRYCINLGIHGLQYDEGGKVEWVVCLTDEEGFEGFWLLISYACLDTMHGNIAMRESSIEEKIEGYVKPALRAMENASPEYTHASSNAIICSQTLREREHTPNVIHRQFARRRIHTPGEPLRVFAPYPQHKSAAPPGKPLLRRSQSWCSTIRRVPGAGAVEWDGIVRREEKQARQEGITLTNRRYVVKYSE</sequence>
<gene>
    <name evidence="1" type="ORF">CYLTODRAFT_446089</name>
</gene>
<dbReference type="Proteomes" id="UP000054007">
    <property type="component" value="Unassembled WGS sequence"/>
</dbReference>
<protein>
    <submittedName>
        <fullName evidence="1">Uncharacterized protein</fullName>
    </submittedName>
</protein>
<organism evidence="1 2">
    <name type="scientific">Cylindrobasidium torrendii FP15055 ss-10</name>
    <dbReference type="NCBI Taxonomy" id="1314674"/>
    <lineage>
        <taxon>Eukaryota</taxon>
        <taxon>Fungi</taxon>
        <taxon>Dikarya</taxon>
        <taxon>Basidiomycota</taxon>
        <taxon>Agaricomycotina</taxon>
        <taxon>Agaricomycetes</taxon>
        <taxon>Agaricomycetidae</taxon>
        <taxon>Agaricales</taxon>
        <taxon>Marasmiineae</taxon>
        <taxon>Physalacriaceae</taxon>
        <taxon>Cylindrobasidium</taxon>
    </lineage>
</organism>
<proteinExistence type="predicted"/>
<dbReference type="AlphaFoldDB" id="A0A0D7B286"/>
<accession>A0A0D7B286</accession>
<dbReference type="EMBL" id="KN880643">
    <property type="protein sequence ID" value="KIY64310.1"/>
    <property type="molecule type" value="Genomic_DNA"/>
</dbReference>
<reference evidence="1 2" key="1">
    <citation type="journal article" date="2015" name="Fungal Genet. Biol.">
        <title>Evolution of novel wood decay mechanisms in Agaricales revealed by the genome sequences of Fistulina hepatica and Cylindrobasidium torrendii.</title>
        <authorList>
            <person name="Floudas D."/>
            <person name="Held B.W."/>
            <person name="Riley R."/>
            <person name="Nagy L.G."/>
            <person name="Koehler G."/>
            <person name="Ransdell A.S."/>
            <person name="Younus H."/>
            <person name="Chow J."/>
            <person name="Chiniquy J."/>
            <person name="Lipzen A."/>
            <person name="Tritt A."/>
            <person name="Sun H."/>
            <person name="Haridas S."/>
            <person name="LaButti K."/>
            <person name="Ohm R.A."/>
            <person name="Kues U."/>
            <person name="Blanchette R.A."/>
            <person name="Grigoriev I.V."/>
            <person name="Minto R.E."/>
            <person name="Hibbett D.S."/>
        </authorList>
    </citation>
    <scope>NUCLEOTIDE SEQUENCE [LARGE SCALE GENOMIC DNA]</scope>
    <source>
        <strain evidence="1 2">FP15055 ss-10</strain>
    </source>
</reference>
<keyword evidence="2" id="KW-1185">Reference proteome</keyword>
<name>A0A0D7B286_9AGAR</name>